<name>A0A916JP57_9FLAO</name>
<feature type="domain" description="DUF2272" evidence="1">
    <location>
        <begin position="59"/>
        <end position="196"/>
    </location>
</feature>
<dbReference type="InterPro" id="IPR019262">
    <property type="entry name" value="DUF2272"/>
</dbReference>
<accession>A0A916JP57</accession>
<proteinExistence type="predicted"/>
<gene>
    <name evidence="2" type="ORF">CRYO30217_01851</name>
</gene>
<evidence type="ECO:0000313" key="2">
    <source>
        <dbReference type="EMBL" id="CAG5082243.1"/>
    </source>
</evidence>
<dbReference type="AlphaFoldDB" id="A0A916JP57"/>
<organism evidence="2 3">
    <name type="scientific">Parvicella tangerina</name>
    <dbReference type="NCBI Taxonomy" id="2829795"/>
    <lineage>
        <taxon>Bacteria</taxon>
        <taxon>Pseudomonadati</taxon>
        <taxon>Bacteroidota</taxon>
        <taxon>Flavobacteriia</taxon>
        <taxon>Flavobacteriales</taxon>
        <taxon>Parvicellaceae</taxon>
        <taxon>Parvicella</taxon>
    </lineage>
</organism>
<sequence length="207" mass="23264">MCLLLLCGSVTWYFVHKSKTGFKDRLVTIAKKEVEKWKGYTELSPFVSDWLIDYWKAVGKLFSKTEMQDPSVQATYPWSSAFISYLFQTAGANNQFPYSAAHSGYFQEAKRNRNNPNAPLIGYRINEYAPKKGDLIVFTRESGKGYDTDGHFAAHGELIVEEGKGYLKTAGGNVGDSTGYSRFSTDANGYVTTQEKPVFMVIKNNIK</sequence>
<protein>
    <recommendedName>
        <fullName evidence="1">DUF2272 domain-containing protein</fullName>
    </recommendedName>
</protein>
<dbReference type="RefSeq" id="WP_258542046.1">
    <property type="nucleotide sequence ID" value="NZ_OU015584.1"/>
</dbReference>
<dbReference type="Pfam" id="PF10030">
    <property type="entry name" value="DUF2272"/>
    <property type="match status" value="1"/>
</dbReference>
<dbReference type="EMBL" id="OU015584">
    <property type="protein sequence ID" value="CAG5082243.1"/>
    <property type="molecule type" value="Genomic_DNA"/>
</dbReference>
<reference evidence="2" key="1">
    <citation type="submission" date="2021-04" db="EMBL/GenBank/DDBJ databases">
        <authorList>
            <person name="Rodrigo-Torres L."/>
            <person name="Arahal R. D."/>
            <person name="Lucena T."/>
        </authorList>
    </citation>
    <scope>NUCLEOTIDE SEQUENCE</scope>
    <source>
        <strain evidence="2">AS29M-1</strain>
    </source>
</reference>
<evidence type="ECO:0000313" key="3">
    <source>
        <dbReference type="Proteomes" id="UP000683507"/>
    </source>
</evidence>
<keyword evidence="3" id="KW-1185">Reference proteome</keyword>
<evidence type="ECO:0000259" key="1">
    <source>
        <dbReference type="Pfam" id="PF10030"/>
    </source>
</evidence>
<dbReference type="Proteomes" id="UP000683507">
    <property type="component" value="Chromosome"/>
</dbReference>
<dbReference type="KEGG" id="ptan:CRYO30217_01851"/>